<dbReference type="Gene3D" id="3.40.50.11660">
    <property type="entry name" value="Glycosyl transferase family 10, C-terminal domain"/>
    <property type="match status" value="2"/>
</dbReference>
<dbReference type="Pfam" id="PF00852">
    <property type="entry name" value="Glyco_transf_10"/>
    <property type="match status" value="1"/>
</dbReference>
<feature type="domain" description="Fucosyltransferase C-terminal" evidence="6">
    <location>
        <begin position="102"/>
        <end position="166"/>
    </location>
</feature>
<dbReference type="InterPro" id="IPR055270">
    <property type="entry name" value="Glyco_tran_10_C"/>
</dbReference>
<organism evidence="7 8">
    <name type="scientific">Dibothriocephalus latus</name>
    <name type="common">Fish tapeworm</name>
    <name type="synonym">Diphyllobothrium latum</name>
    <dbReference type="NCBI Taxonomy" id="60516"/>
    <lineage>
        <taxon>Eukaryota</taxon>
        <taxon>Metazoa</taxon>
        <taxon>Spiralia</taxon>
        <taxon>Lophotrochozoa</taxon>
        <taxon>Platyhelminthes</taxon>
        <taxon>Cestoda</taxon>
        <taxon>Eucestoda</taxon>
        <taxon>Diphyllobothriidea</taxon>
        <taxon>Diphyllobothriidae</taxon>
        <taxon>Dibothriocephalus</taxon>
    </lineage>
</organism>
<sequence>MLPNGEAQVPWIDGVYAANEQPEAIMPPREQIHMLDEKSTRWLPEHHAQRKKKAVALISNMNPQNKRLVYVKEQAKHIDVDFYGSKWLPCPREGDTCLRTLALRFGMLQVVMGAPRDDYCALAPPNSFINVDDFSSPAELADYLHWLDTNDNAYASYFAWKAHGKVVVSPFVYY</sequence>
<dbReference type="EC" id="2.4.1.-" evidence="5"/>
<keyword evidence="4 5" id="KW-0808">Transferase</keyword>
<keyword evidence="5" id="KW-0812">Transmembrane</keyword>
<evidence type="ECO:0000259" key="6">
    <source>
        <dbReference type="Pfam" id="PF00852"/>
    </source>
</evidence>
<dbReference type="SUPFAM" id="SSF53756">
    <property type="entry name" value="UDP-Glycosyltransferase/glycogen phosphorylase"/>
    <property type="match status" value="1"/>
</dbReference>
<evidence type="ECO:0000256" key="5">
    <source>
        <dbReference type="RuleBase" id="RU003832"/>
    </source>
</evidence>
<keyword evidence="8" id="KW-1185">Reference proteome</keyword>
<keyword evidence="5" id="KW-0472">Membrane</keyword>
<dbReference type="GO" id="GO:0032580">
    <property type="term" value="C:Golgi cisterna membrane"/>
    <property type="evidence" value="ECO:0007669"/>
    <property type="project" value="UniProtKB-SubCell"/>
</dbReference>
<dbReference type="InterPro" id="IPR001503">
    <property type="entry name" value="Glyco_trans_10"/>
</dbReference>
<comment type="subcellular location">
    <subcellularLocation>
        <location evidence="5">Golgi apparatus</location>
        <location evidence="5">Golgi stack membrane</location>
        <topology evidence="5">Single-pass type II membrane protein</topology>
    </subcellularLocation>
</comment>
<dbReference type="GO" id="GO:0046920">
    <property type="term" value="F:alpha-(1-&gt;3)-fucosyltransferase activity"/>
    <property type="evidence" value="ECO:0007669"/>
    <property type="project" value="TreeGrafter"/>
</dbReference>
<gene>
    <name evidence="7" type="ORF">DILT_LOCUS6036</name>
</gene>
<protein>
    <recommendedName>
        <fullName evidence="5">Fucosyltransferase</fullName>
        <ecNumber evidence="5">2.4.1.-</ecNumber>
    </recommendedName>
</protein>
<accession>A0A3P7KYG0</accession>
<comment type="pathway">
    <text evidence="1">Protein modification; protein glycosylation.</text>
</comment>
<evidence type="ECO:0000256" key="2">
    <source>
        <dbReference type="ARBA" id="ARBA00008919"/>
    </source>
</evidence>
<dbReference type="PANTHER" id="PTHR11929">
    <property type="entry name" value="ALPHA- 1,3 -FUCOSYLTRANSFERASE"/>
    <property type="match status" value="1"/>
</dbReference>
<dbReference type="AlphaFoldDB" id="A0A3P7KYG0"/>
<name>A0A3P7KYG0_DIBLA</name>
<dbReference type="InterPro" id="IPR038577">
    <property type="entry name" value="GT10-like_C_sf"/>
</dbReference>
<evidence type="ECO:0000313" key="7">
    <source>
        <dbReference type="EMBL" id="VDN10205.1"/>
    </source>
</evidence>
<keyword evidence="3 5" id="KW-0328">Glycosyltransferase</keyword>
<dbReference type="EMBL" id="UYRU01048658">
    <property type="protein sequence ID" value="VDN10205.1"/>
    <property type="molecule type" value="Genomic_DNA"/>
</dbReference>
<dbReference type="UniPathway" id="UPA00378"/>
<reference evidence="7 8" key="1">
    <citation type="submission" date="2018-11" db="EMBL/GenBank/DDBJ databases">
        <authorList>
            <consortium name="Pathogen Informatics"/>
        </authorList>
    </citation>
    <scope>NUCLEOTIDE SEQUENCE [LARGE SCALE GENOMIC DNA]</scope>
</reference>
<comment type="similarity">
    <text evidence="2 5">Belongs to the glycosyltransferase 10 family.</text>
</comment>
<evidence type="ECO:0000256" key="3">
    <source>
        <dbReference type="ARBA" id="ARBA00022676"/>
    </source>
</evidence>
<dbReference type="Proteomes" id="UP000281553">
    <property type="component" value="Unassembled WGS sequence"/>
</dbReference>
<dbReference type="OrthoDB" id="427096at2759"/>
<evidence type="ECO:0000313" key="8">
    <source>
        <dbReference type="Proteomes" id="UP000281553"/>
    </source>
</evidence>
<keyword evidence="5" id="KW-0333">Golgi apparatus</keyword>
<evidence type="ECO:0000256" key="1">
    <source>
        <dbReference type="ARBA" id="ARBA00004922"/>
    </source>
</evidence>
<dbReference type="PANTHER" id="PTHR11929:SF145">
    <property type="entry name" value="ALPHA-(1,3)-FUCOSYLTRANSFERASE FUT-1"/>
    <property type="match status" value="1"/>
</dbReference>
<evidence type="ECO:0000256" key="4">
    <source>
        <dbReference type="ARBA" id="ARBA00022679"/>
    </source>
</evidence>
<proteinExistence type="inferred from homology"/>